<name>A0ABZ1WNH4_9ACTN</name>
<keyword evidence="18" id="KW-1185">Reference proteome</keyword>
<evidence type="ECO:0000256" key="2">
    <source>
        <dbReference type="ARBA" id="ARBA00004202"/>
    </source>
</evidence>
<keyword evidence="11 13" id="KW-1133">Transmembrane helix</keyword>
<organism evidence="17 18">
    <name type="scientific">Streptomyces pseudovenezuelae</name>
    <dbReference type="NCBI Taxonomy" id="67350"/>
    <lineage>
        <taxon>Bacteria</taxon>
        <taxon>Bacillati</taxon>
        <taxon>Actinomycetota</taxon>
        <taxon>Actinomycetes</taxon>
        <taxon>Kitasatosporales</taxon>
        <taxon>Streptomycetaceae</taxon>
        <taxon>Streptomyces</taxon>
        <taxon>Streptomyces aurantiacus group</taxon>
    </lineage>
</organism>
<keyword evidence="10" id="KW-1278">Translocase</keyword>
<keyword evidence="6" id="KW-0997">Cell inner membrane</keyword>
<dbReference type="InterPro" id="IPR025966">
    <property type="entry name" value="OppC_N"/>
</dbReference>
<dbReference type="SUPFAM" id="SSF161098">
    <property type="entry name" value="MetI-like"/>
    <property type="match status" value="1"/>
</dbReference>
<dbReference type="InterPro" id="IPR003439">
    <property type="entry name" value="ABC_transporter-like_ATP-bd"/>
</dbReference>
<evidence type="ECO:0000256" key="13">
    <source>
        <dbReference type="RuleBase" id="RU363032"/>
    </source>
</evidence>
<dbReference type="InterPro" id="IPR013563">
    <property type="entry name" value="Oligopep_ABC_C"/>
</dbReference>
<feature type="transmembrane region" description="Helical" evidence="13">
    <location>
        <begin position="97"/>
        <end position="122"/>
    </location>
</feature>
<feature type="transmembrane region" description="Helical" evidence="13">
    <location>
        <begin position="41"/>
        <end position="62"/>
    </location>
</feature>
<evidence type="ECO:0000256" key="10">
    <source>
        <dbReference type="ARBA" id="ARBA00022967"/>
    </source>
</evidence>
<dbReference type="InterPro" id="IPR000515">
    <property type="entry name" value="MetI-like"/>
</dbReference>
<dbReference type="PROSITE" id="PS00211">
    <property type="entry name" value="ABC_TRANSPORTER_1"/>
    <property type="match status" value="1"/>
</dbReference>
<reference evidence="17" key="1">
    <citation type="submission" date="2022-10" db="EMBL/GenBank/DDBJ databases">
        <title>The complete genomes of actinobacterial strains from the NBC collection.</title>
        <authorList>
            <person name="Joergensen T.S."/>
            <person name="Alvarez Arevalo M."/>
            <person name="Sterndorff E.B."/>
            <person name="Faurdal D."/>
            <person name="Vuksanovic O."/>
            <person name="Mourched A.-S."/>
            <person name="Charusanti P."/>
            <person name="Shaw S."/>
            <person name="Blin K."/>
            <person name="Weber T."/>
        </authorList>
    </citation>
    <scope>NUCLEOTIDE SEQUENCE</scope>
    <source>
        <strain evidence="17">NBC_00686</strain>
    </source>
</reference>
<sequence>MSEYLQAKPAGQLLEDPEHIVTEASRPARHRLPLLLRRPGGVFGLGWLALLVVLSLTASWWIPYGTNDQQLSAALQGPSAQHWLGTDELGRDLLSRIFAAGASTFGASLLTVVVAYAIAVPLALVAAERGGHTETVISRTTEIMMALPGTVIILAFIGVFGVDTVLIMTVLGVLISSGMYRVLLGVARSLREQLYVDAARVNGLGSWRVNLRHVLPGMRTVLAVQAALLFGIGLLIQSGLAFMGFGPKPPAPSWGAMIGTASQHIYDAPWLMVPSGLVLSLTVIAANLIADALTDPEEAPRLAQRAAKPKGGATAGPAEPDGSGVLDVRDLTVAVADGPVLVSGVSFRVEPGRVLGLVGESGCGKTMTALAALGLLPAGVAVTGGALHWQGRDLAGLDERHLRPVRGREIAYVSQEPMVALDPMFSVAYQLTGPLRRLRGLSRAEARGGAVSLLKRVGIVDPQAVMRSYPHQLSGGMAQRVAIALALTGGPKLLVADEPTTALDVTVQAEILSLLRSLVSQSGTSVVIVTHDLGVVADLCDDVAVMYAGEIVESGTVTEVLDAPRHPYTKALLGANPHAGEAVTPSHRLTAIPGQVPAPGSWPRGCRFQDRCPYATDACGQPVALEAADRGGTIRCVRAGELAAAAAHPDERTPA</sequence>
<dbReference type="RefSeq" id="WP_329257430.1">
    <property type="nucleotide sequence ID" value="NZ_CP109011.1"/>
</dbReference>
<dbReference type="InterPro" id="IPR027417">
    <property type="entry name" value="P-loop_NTPase"/>
</dbReference>
<evidence type="ECO:0000256" key="11">
    <source>
        <dbReference type="ARBA" id="ARBA00022989"/>
    </source>
</evidence>
<accession>A0ABZ1WNH4</accession>
<dbReference type="Proteomes" id="UP001432168">
    <property type="component" value="Chromosome"/>
</dbReference>
<dbReference type="SUPFAM" id="SSF52540">
    <property type="entry name" value="P-loop containing nucleoside triphosphate hydrolases"/>
    <property type="match status" value="1"/>
</dbReference>
<dbReference type="InterPro" id="IPR050388">
    <property type="entry name" value="ABC_Ni/Peptide_Import"/>
</dbReference>
<dbReference type="CDD" id="cd06261">
    <property type="entry name" value="TM_PBP2"/>
    <property type="match status" value="1"/>
</dbReference>
<feature type="domain" description="ABC transporter" evidence="15">
    <location>
        <begin position="326"/>
        <end position="573"/>
    </location>
</feature>
<evidence type="ECO:0000313" key="17">
    <source>
        <dbReference type="EMBL" id="WUT41012.1"/>
    </source>
</evidence>
<keyword evidence="12 13" id="KW-0472">Membrane</keyword>
<protein>
    <submittedName>
        <fullName evidence="17">Dipeptide/oligopeptide/nickel ABC transporter permease/ATP-binding protein</fullName>
    </submittedName>
</protein>
<evidence type="ECO:0000256" key="7">
    <source>
        <dbReference type="ARBA" id="ARBA00022692"/>
    </source>
</evidence>
<evidence type="ECO:0000256" key="9">
    <source>
        <dbReference type="ARBA" id="ARBA00022840"/>
    </source>
</evidence>
<feature type="compositionally biased region" description="Low complexity" evidence="14">
    <location>
        <begin position="309"/>
        <end position="318"/>
    </location>
</feature>
<evidence type="ECO:0000256" key="6">
    <source>
        <dbReference type="ARBA" id="ARBA00022519"/>
    </source>
</evidence>
<feature type="domain" description="ABC transmembrane type-1" evidence="16">
    <location>
        <begin position="101"/>
        <end position="290"/>
    </location>
</feature>
<evidence type="ECO:0000256" key="12">
    <source>
        <dbReference type="ARBA" id="ARBA00023136"/>
    </source>
</evidence>
<dbReference type="Gene3D" id="3.40.50.300">
    <property type="entry name" value="P-loop containing nucleotide triphosphate hydrolases"/>
    <property type="match status" value="1"/>
</dbReference>
<feature type="transmembrane region" description="Helical" evidence="13">
    <location>
        <begin position="166"/>
        <end position="184"/>
    </location>
</feature>
<dbReference type="InterPro" id="IPR017871">
    <property type="entry name" value="ABC_transporter-like_CS"/>
</dbReference>
<comment type="similarity">
    <text evidence="13">Belongs to the binding-protein-dependent transport system permease family.</text>
</comment>
<evidence type="ECO:0000256" key="4">
    <source>
        <dbReference type="ARBA" id="ARBA00022448"/>
    </source>
</evidence>
<dbReference type="Pfam" id="PF00528">
    <property type="entry name" value="BPD_transp_1"/>
    <property type="match status" value="1"/>
</dbReference>
<keyword evidence="9" id="KW-0067">ATP-binding</keyword>
<keyword evidence="8" id="KW-0547">Nucleotide-binding</keyword>
<dbReference type="EMBL" id="CP109011">
    <property type="protein sequence ID" value="WUT41012.1"/>
    <property type="molecule type" value="Genomic_DNA"/>
</dbReference>
<dbReference type="InterPro" id="IPR003593">
    <property type="entry name" value="AAA+_ATPase"/>
</dbReference>
<evidence type="ECO:0000256" key="5">
    <source>
        <dbReference type="ARBA" id="ARBA00022475"/>
    </source>
</evidence>
<keyword evidence="7 13" id="KW-0812">Transmembrane</keyword>
<feature type="transmembrane region" description="Helical" evidence="13">
    <location>
        <begin position="143"/>
        <end position="160"/>
    </location>
</feature>
<evidence type="ECO:0000256" key="1">
    <source>
        <dbReference type="ARBA" id="ARBA00004141"/>
    </source>
</evidence>
<evidence type="ECO:0000259" key="16">
    <source>
        <dbReference type="PROSITE" id="PS50928"/>
    </source>
</evidence>
<comment type="subcellular location">
    <subcellularLocation>
        <location evidence="13">Cell membrane</location>
        <topology evidence="13">Multi-pass membrane protein</topology>
    </subcellularLocation>
    <subcellularLocation>
        <location evidence="2">Cell membrane</location>
        <topology evidence="2">Peripheral membrane protein</topology>
    </subcellularLocation>
    <subcellularLocation>
        <location evidence="1">Membrane</location>
        <topology evidence="1">Multi-pass membrane protein</topology>
    </subcellularLocation>
</comment>
<dbReference type="Pfam" id="PF08352">
    <property type="entry name" value="oligo_HPY"/>
    <property type="match status" value="1"/>
</dbReference>
<dbReference type="PANTHER" id="PTHR43297">
    <property type="entry name" value="OLIGOPEPTIDE TRANSPORT ATP-BINDING PROTEIN APPD"/>
    <property type="match status" value="1"/>
</dbReference>
<keyword evidence="5" id="KW-1003">Cell membrane</keyword>
<feature type="transmembrane region" description="Helical" evidence="13">
    <location>
        <begin position="221"/>
        <end position="245"/>
    </location>
</feature>
<dbReference type="Pfam" id="PF12911">
    <property type="entry name" value="OppC_N"/>
    <property type="match status" value="1"/>
</dbReference>
<evidence type="ECO:0000256" key="3">
    <source>
        <dbReference type="ARBA" id="ARBA00005417"/>
    </source>
</evidence>
<keyword evidence="4 13" id="KW-0813">Transport</keyword>
<dbReference type="PROSITE" id="PS50928">
    <property type="entry name" value="ABC_TM1"/>
    <property type="match status" value="1"/>
</dbReference>
<evidence type="ECO:0000259" key="15">
    <source>
        <dbReference type="PROSITE" id="PS50893"/>
    </source>
</evidence>
<dbReference type="NCBIfam" id="TIGR01727">
    <property type="entry name" value="oligo_HPY"/>
    <property type="match status" value="1"/>
</dbReference>
<dbReference type="PROSITE" id="PS50893">
    <property type="entry name" value="ABC_TRANSPORTER_2"/>
    <property type="match status" value="1"/>
</dbReference>
<dbReference type="InterPro" id="IPR035906">
    <property type="entry name" value="MetI-like_sf"/>
</dbReference>
<dbReference type="SMART" id="SM00382">
    <property type="entry name" value="AAA"/>
    <property type="match status" value="1"/>
</dbReference>
<dbReference type="Gene3D" id="1.10.3720.10">
    <property type="entry name" value="MetI-like"/>
    <property type="match status" value="1"/>
</dbReference>
<comment type="similarity">
    <text evidence="3">Belongs to the ABC transporter superfamily.</text>
</comment>
<evidence type="ECO:0000256" key="14">
    <source>
        <dbReference type="SAM" id="MobiDB-lite"/>
    </source>
</evidence>
<feature type="region of interest" description="Disordered" evidence="14">
    <location>
        <begin position="300"/>
        <end position="323"/>
    </location>
</feature>
<proteinExistence type="inferred from homology"/>
<dbReference type="CDD" id="cd03257">
    <property type="entry name" value="ABC_NikE_OppD_transporters"/>
    <property type="match status" value="1"/>
</dbReference>
<dbReference type="PANTHER" id="PTHR43297:SF14">
    <property type="entry name" value="ATPASE AAA-TYPE CORE DOMAIN-CONTAINING PROTEIN"/>
    <property type="match status" value="1"/>
</dbReference>
<dbReference type="Pfam" id="PF00005">
    <property type="entry name" value="ABC_tran"/>
    <property type="match status" value="1"/>
</dbReference>
<evidence type="ECO:0000313" key="18">
    <source>
        <dbReference type="Proteomes" id="UP001432168"/>
    </source>
</evidence>
<gene>
    <name evidence="17" type="ORF">OG929_01500</name>
</gene>
<evidence type="ECO:0000256" key="8">
    <source>
        <dbReference type="ARBA" id="ARBA00022741"/>
    </source>
</evidence>